<reference evidence="3" key="1">
    <citation type="journal article" date="2014" name="Front. Microbiol.">
        <title>High frequency of phylogenetically diverse reductive dehalogenase-homologous genes in deep subseafloor sedimentary metagenomes.</title>
        <authorList>
            <person name="Kawai M."/>
            <person name="Futagami T."/>
            <person name="Toyoda A."/>
            <person name="Takaki Y."/>
            <person name="Nishi S."/>
            <person name="Hori S."/>
            <person name="Arai W."/>
            <person name="Tsubouchi T."/>
            <person name="Morono Y."/>
            <person name="Uchiyama I."/>
            <person name="Ito T."/>
            <person name="Fujiyama A."/>
            <person name="Inagaki F."/>
            <person name="Takami H."/>
        </authorList>
    </citation>
    <scope>NUCLEOTIDE SEQUENCE</scope>
    <source>
        <strain evidence="3">Expedition CK06-06</strain>
    </source>
</reference>
<dbReference type="Gene3D" id="3.40.920.10">
    <property type="entry name" value="Pyruvate-ferredoxin oxidoreductase, PFOR, domain III"/>
    <property type="match status" value="1"/>
</dbReference>
<protein>
    <recommendedName>
        <fullName evidence="2">Pyruvate/ketoisovalerate oxidoreductase catalytic domain-containing protein</fullName>
    </recommendedName>
</protein>
<evidence type="ECO:0000256" key="1">
    <source>
        <dbReference type="ARBA" id="ARBA00023002"/>
    </source>
</evidence>
<evidence type="ECO:0000313" key="3">
    <source>
        <dbReference type="EMBL" id="GAH26771.1"/>
    </source>
</evidence>
<dbReference type="InterPro" id="IPR019752">
    <property type="entry name" value="Pyrv/ketoisovalerate_OxRed_cat"/>
</dbReference>
<dbReference type="GO" id="GO:0016903">
    <property type="term" value="F:oxidoreductase activity, acting on the aldehyde or oxo group of donors"/>
    <property type="evidence" value="ECO:0007669"/>
    <property type="project" value="InterPro"/>
</dbReference>
<dbReference type="PANTHER" id="PTHR42730:SF1">
    <property type="entry name" value="2-OXOGLUTARATE SYNTHASE SUBUNIT KORC"/>
    <property type="match status" value="1"/>
</dbReference>
<name>X1E0G8_9ZZZZ</name>
<dbReference type="InterPro" id="IPR002869">
    <property type="entry name" value="Pyrv_flavodox_OxRed_cen"/>
</dbReference>
<comment type="caution">
    <text evidence="3">The sequence shown here is derived from an EMBL/GenBank/DDBJ whole genome shotgun (WGS) entry which is preliminary data.</text>
</comment>
<dbReference type="EMBL" id="BARU01003727">
    <property type="protein sequence ID" value="GAH26771.1"/>
    <property type="molecule type" value="Genomic_DNA"/>
</dbReference>
<dbReference type="PANTHER" id="PTHR42730">
    <property type="entry name" value="2-OXOGLUTARATE SYNTHASE SUBUNIT KORC"/>
    <property type="match status" value="1"/>
</dbReference>
<evidence type="ECO:0000259" key="2">
    <source>
        <dbReference type="Pfam" id="PF01558"/>
    </source>
</evidence>
<feature type="domain" description="Pyruvate/ketoisovalerate oxidoreductase catalytic" evidence="2">
    <location>
        <begin position="12"/>
        <end position="183"/>
    </location>
</feature>
<accession>X1E0G8</accession>
<dbReference type="InterPro" id="IPR052554">
    <property type="entry name" value="2-oxoglutarate_synth_KorC"/>
</dbReference>
<sequence>MNRYEIRIVGYGGQGIITLSKMIAYASGICEELLVTQTEAYGAQARGGRSWAEVVIDLDRESKQIDYPKALKPYDLLVILSDAATKEVKKEVIKKEENTGLLIWDSSTILGKFRAASKMKNLGLPIQKMALEKFGDTVYGNTILFGIFTVVTKIFSEESAIETIKQFVPSSTLEKNIEAFKFGKQKAEEFLTQLKEGMS</sequence>
<dbReference type="Pfam" id="PF01558">
    <property type="entry name" value="POR"/>
    <property type="match status" value="1"/>
</dbReference>
<keyword evidence="1" id="KW-0560">Oxidoreductase</keyword>
<organism evidence="3">
    <name type="scientific">marine sediment metagenome</name>
    <dbReference type="NCBI Taxonomy" id="412755"/>
    <lineage>
        <taxon>unclassified sequences</taxon>
        <taxon>metagenomes</taxon>
        <taxon>ecological metagenomes</taxon>
    </lineage>
</organism>
<dbReference type="SUPFAM" id="SSF53323">
    <property type="entry name" value="Pyruvate-ferredoxin oxidoreductase, PFOR, domain III"/>
    <property type="match status" value="1"/>
</dbReference>
<dbReference type="AlphaFoldDB" id="X1E0G8"/>
<proteinExistence type="predicted"/>
<gene>
    <name evidence="3" type="ORF">S03H2_07889</name>
</gene>